<accession>A0A917YIS2</accession>
<evidence type="ECO:0000313" key="8">
    <source>
        <dbReference type="Proteomes" id="UP000598196"/>
    </source>
</evidence>
<evidence type="ECO:0000256" key="5">
    <source>
        <dbReference type="SAM" id="SignalP"/>
    </source>
</evidence>
<keyword evidence="1 5" id="KW-0732">Signal</keyword>
<evidence type="ECO:0000256" key="2">
    <source>
        <dbReference type="ARBA" id="ARBA00023136"/>
    </source>
</evidence>
<evidence type="ECO:0000256" key="1">
    <source>
        <dbReference type="ARBA" id="ARBA00022729"/>
    </source>
</evidence>
<comment type="caution">
    <text evidence="7">The sequence shown here is derived from an EMBL/GenBank/DDBJ whole genome shotgun (WGS) entry which is preliminary data.</text>
</comment>
<keyword evidence="2" id="KW-0472">Membrane</keyword>
<proteinExistence type="predicted"/>
<dbReference type="Pfam" id="PF09864">
    <property type="entry name" value="MliC"/>
    <property type="match status" value="1"/>
</dbReference>
<evidence type="ECO:0000256" key="3">
    <source>
        <dbReference type="ARBA" id="ARBA00023139"/>
    </source>
</evidence>
<dbReference type="RefSeq" id="WP_146285022.1">
    <property type="nucleotide sequence ID" value="NZ_BMLP01000001.1"/>
</dbReference>
<dbReference type="InterPro" id="IPR036328">
    <property type="entry name" value="MliC_sf"/>
</dbReference>
<dbReference type="AlphaFoldDB" id="A0A917YIS2"/>
<keyword evidence="8" id="KW-1185">Reference proteome</keyword>
<keyword evidence="4" id="KW-0449">Lipoprotein</keyword>
<name>A0A917YIS2_9RHOB</name>
<keyword evidence="3" id="KW-0564">Palmitate</keyword>
<protein>
    <recommendedName>
        <fullName evidence="6">C-type lysozyme inhibitor domain-containing protein</fullName>
    </recommendedName>
</protein>
<reference evidence="7 8" key="1">
    <citation type="journal article" date="2014" name="Int. J. Syst. Evol. Microbiol.">
        <title>Complete genome sequence of Corynebacterium casei LMG S-19264T (=DSM 44701T), isolated from a smear-ripened cheese.</title>
        <authorList>
            <consortium name="US DOE Joint Genome Institute (JGI-PGF)"/>
            <person name="Walter F."/>
            <person name="Albersmeier A."/>
            <person name="Kalinowski J."/>
            <person name="Ruckert C."/>
        </authorList>
    </citation>
    <scope>NUCLEOTIDE SEQUENCE [LARGE SCALE GENOMIC DNA]</scope>
    <source>
        <strain evidence="7 8">CGMCC 1.7029</strain>
    </source>
</reference>
<dbReference type="SUPFAM" id="SSF141488">
    <property type="entry name" value="YdhA-like"/>
    <property type="match status" value="1"/>
</dbReference>
<evidence type="ECO:0000259" key="6">
    <source>
        <dbReference type="Pfam" id="PF09864"/>
    </source>
</evidence>
<gene>
    <name evidence="7" type="ORF">GCM10010991_12580</name>
</gene>
<feature type="domain" description="C-type lysozyme inhibitor" evidence="6">
    <location>
        <begin position="33"/>
        <end position="103"/>
    </location>
</feature>
<feature type="signal peptide" evidence="5">
    <location>
        <begin position="1"/>
        <end position="21"/>
    </location>
</feature>
<dbReference type="Gene3D" id="2.40.128.200">
    <property type="match status" value="1"/>
</dbReference>
<organism evidence="7 8">
    <name type="scientific">Gemmobacter aquaticus</name>
    <dbReference type="NCBI Taxonomy" id="490185"/>
    <lineage>
        <taxon>Bacteria</taxon>
        <taxon>Pseudomonadati</taxon>
        <taxon>Pseudomonadota</taxon>
        <taxon>Alphaproteobacteria</taxon>
        <taxon>Rhodobacterales</taxon>
        <taxon>Paracoccaceae</taxon>
        <taxon>Gemmobacter</taxon>
    </lineage>
</organism>
<evidence type="ECO:0000256" key="4">
    <source>
        <dbReference type="ARBA" id="ARBA00023288"/>
    </source>
</evidence>
<feature type="chain" id="PRO_5036742243" description="C-type lysozyme inhibitor domain-containing protein" evidence="5">
    <location>
        <begin position="22"/>
        <end position="115"/>
    </location>
</feature>
<dbReference type="OrthoDB" id="7926518at2"/>
<dbReference type="Proteomes" id="UP000598196">
    <property type="component" value="Unassembled WGS sequence"/>
</dbReference>
<dbReference type="EMBL" id="BMLP01000001">
    <property type="protein sequence ID" value="GGO29080.1"/>
    <property type="molecule type" value="Genomic_DNA"/>
</dbReference>
<sequence length="115" mass="12083">MILRPMLTAAAVTVIPIAALAQSPVAEVTTQTYACERGAQVSATYINVGDQSFAVVTFEGRQIGFAIDTSASGARYVSVDPAQPFVWWTKGDTAMLMHGTGDAEMMVYASCAVAS</sequence>
<dbReference type="InterPro" id="IPR018660">
    <property type="entry name" value="MliC"/>
</dbReference>
<evidence type="ECO:0000313" key="7">
    <source>
        <dbReference type="EMBL" id="GGO29080.1"/>
    </source>
</evidence>